<feature type="signal peptide" evidence="2">
    <location>
        <begin position="1"/>
        <end position="19"/>
    </location>
</feature>
<dbReference type="GO" id="GO:0016787">
    <property type="term" value="F:hydrolase activity"/>
    <property type="evidence" value="ECO:0007669"/>
    <property type="project" value="UniProtKB-KW"/>
</dbReference>
<dbReference type="PANTHER" id="PTHR48081:SF9">
    <property type="entry name" value="CARBOXYLESTERASE"/>
    <property type="match status" value="1"/>
</dbReference>
<dbReference type="AlphaFoldDB" id="A0A1T4WVV7"/>
<feature type="domain" description="BD-FAE-like" evidence="3">
    <location>
        <begin position="48"/>
        <end position="235"/>
    </location>
</feature>
<feature type="chain" id="PRO_5012233665" evidence="2">
    <location>
        <begin position="20"/>
        <end position="281"/>
    </location>
</feature>
<dbReference type="PANTHER" id="PTHR48081">
    <property type="entry name" value="AB HYDROLASE SUPERFAMILY PROTEIN C4A8.06C"/>
    <property type="match status" value="1"/>
</dbReference>
<proteinExistence type="predicted"/>
<dbReference type="InterPro" id="IPR050300">
    <property type="entry name" value="GDXG_lipolytic_enzyme"/>
</dbReference>
<dbReference type="Gene3D" id="3.40.50.1820">
    <property type="entry name" value="alpha/beta hydrolase"/>
    <property type="match status" value="1"/>
</dbReference>
<dbReference type="Proteomes" id="UP000190774">
    <property type="component" value="Unassembled WGS sequence"/>
</dbReference>
<dbReference type="Pfam" id="PF20434">
    <property type="entry name" value="BD-FAE"/>
    <property type="match status" value="1"/>
</dbReference>
<dbReference type="InterPro" id="IPR029058">
    <property type="entry name" value="AB_hydrolase_fold"/>
</dbReference>
<evidence type="ECO:0000313" key="5">
    <source>
        <dbReference type="Proteomes" id="UP000190774"/>
    </source>
</evidence>
<dbReference type="STRING" id="48467.SAMN02745166_00771"/>
<gene>
    <name evidence="4" type="ORF">SAMN02745166_00771</name>
</gene>
<dbReference type="RefSeq" id="WP_078811975.1">
    <property type="nucleotide sequence ID" value="NZ_FUYE01000002.1"/>
</dbReference>
<dbReference type="InterPro" id="IPR049492">
    <property type="entry name" value="BD-FAE-like_dom"/>
</dbReference>
<keyword evidence="1" id="KW-0378">Hydrolase</keyword>
<evidence type="ECO:0000256" key="2">
    <source>
        <dbReference type="SAM" id="SignalP"/>
    </source>
</evidence>
<evidence type="ECO:0000259" key="3">
    <source>
        <dbReference type="Pfam" id="PF20434"/>
    </source>
</evidence>
<keyword evidence="2" id="KW-0732">Signal</keyword>
<name>A0A1T4WVV7_9BACT</name>
<organism evidence="4 5">
    <name type="scientific">Prosthecobacter debontii</name>
    <dbReference type="NCBI Taxonomy" id="48467"/>
    <lineage>
        <taxon>Bacteria</taxon>
        <taxon>Pseudomonadati</taxon>
        <taxon>Verrucomicrobiota</taxon>
        <taxon>Verrucomicrobiia</taxon>
        <taxon>Verrucomicrobiales</taxon>
        <taxon>Verrucomicrobiaceae</taxon>
        <taxon>Prosthecobacter</taxon>
    </lineage>
</organism>
<keyword evidence="5" id="KW-1185">Reference proteome</keyword>
<sequence>MFALRLLTSFLLVTATVQAQSPEIKIVSDLSYKHGDQLTPYETERCKLDLYLPTGVKDFPTLVWLHGGGLTAGSKDGKQQPPIARHFAEQGIAMAVVNYRLSPHATYPAYLEDSAAAFAWVEKHIAEYGGAMNRVFLGGHSAGAYLTLMVSMDDQYLKASGSDISHIAGIVPVAGQTLTHFTIRIERGLPKDQIIADAASPLYHVRKDAPPMLILYAEKDMAMRAEENELLAAALRHAGHSKLTVKMIQDRDHGSVAHDMANTDDDAFAEVLNFIQQAKVE</sequence>
<evidence type="ECO:0000313" key="4">
    <source>
        <dbReference type="EMBL" id="SKA81522.1"/>
    </source>
</evidence>
<protein>
    <submittedName>
        <fullName evidence="4">Acetyl esterase/lipase</fullName>
    </submittedName>
</protein>
<accession>A0A1T4WVV7</accession>
<evidence type="ECO:0000256" key="1">
    <source>
        <dbReference type="ARBA" id="ARBA00022801"/>
    </source>
</evidence>
<reference evidence="5" key="1">
    <citation type="submission" date="2017-02" db="EMBL/GenBank/DDBJ databases">
        <authorList>
            <person name="Varghese N."/>
            <person name="Submissions S."/>
        </authorList>
    </citation>
    <scope>NUCLEOTIDE SEQUENCE [LARGE SCALE GENOMIC DNA]</scope>
    <source>
        <strain evidence="5">ATCC 700200</strain>
    </source>
</reference>
<dbReference type="EMBL" id="FUYE01000002">
    <property type="protein sequence ID" value="SKA81522.1"/>
    <property type="molecule type" value="Genomic_DNA"/>
</dbReference>
<dbReference type="SUPFAM" id="SSF53474">
    <property type="entry name" value="alpha/beta-Hydrolases"/>
    <property type="match status" value="1"/>
</dbReference>